<name>A0ABY5YAL1_9FLAO</name>
<dbReference type="Proteomes" id="UP001059209">
    <property type="component" value="Chromosome"/>
</dbReference>
<protein>
    <recommendedName>
        <fullName evidence="3">TonB-dependent receptor plug domain-containing protein</fullName>
    </recommendedName>
</protein>
<reference evidence="1" key="1">
    <citation type="submission" date="2022-09" db="EMBL/GenBank/DDBJ databases">
        <title>Maribacter litopenaei sp. nov., isolated from the intestinal tract of the Pacific White Shrimp, Litopenaeus vannamei.</title>
        <authorList>
            <person name="Kim S.Y."/>
            <person name="Hwang C.Y."/>
        </authorList>
    </citation>
    <scope>NUCLEOTIDE SEQUENCE</scope>
    <source>
        <strain evidence="1">HL-LV01</strain>
    </source>
</reference>
<evidence type="ECO:0000313" key="1">
    <source>
        <dbReference type="EMBL" id="UWX55908.1"/>
    </source>
</evidence>
<organism evidence="1 2">
    <name type="scientific">Maribacter litopenaei</name>
    <dbReference type="NCBI Taxonomy" id="2976127"/>
    <lineage>
        <taxon>Bacteria</taxon>
        <taxon>Pseudomonadati</taxon>
        <taxon>Bacteroidota</taxon>
        <taxon>Flavobacteriia</taxon>
        <taxon>Flavobacteriales</taxon>
        <taxon>Flavobacteriaceae</taxon>
        <taxon>Maribacter</taxon>
    </lineage>
</organism>
<dbReference type="RefSeq" id="WP_260574417.1">
    <property type="nucleotide sequence ID" value="NZ_CP104205.1"/>
</dbReference>
<dbReference type="SUPFAM" id="SSF56935">
    <property type="entry name" value="Porins"/>
    <property type="match status" value="1"/>
</dbReference>
<accession>A0ABY5YAL1</accession>
<evidence type="ECO:0000313" key="2">
    <source>
        <dbReference type="Proteomes" id="UP001059209"/>
    </source>
</evidence>
<evidence type="ECO:0008006" key="3">
    <source>
        <dbReference type="Google" id="ProtNLM"/>
    </source>
</evidence>
<gene>
    <name evidence="1" type="ORF">NYZ99_05860</name>
</gene>
<dbReference type="Gene3D" id="2.170.130.10">
    <property type="entry name" value="TonB-dependent receptor, plug domain"/>
    <property type="match status" value="1"/>
</dbReference>
<sequence>MTDFKYDPKEVTQLDEVVVTEKKKSRTEMINEAYNATLSSSPFSKRVYRDSITGGETFSAIELLTRIPGVWVTGTYPNQKVSLPGDPKSTAGGTNAAVLVDGIWSDFTFLQSLRAAEVSFIDVTWGSDGAIFGSRGGAGVISIYTEKGLRIDGIPEDYPGVINTKIPGFNKVPEFYAPNYSIQQKEHEKPDYRSTLFWEPVILLKNNGSNQLEFFTGDNPGKYLIQVEGLTDDGIPVSKIIEMEVNASN</sequence>
<keyword evidence="2" id="KW-1185">Reference proteome</keyword>
<proteinExistence type="predicted"/>
<dbReference type="EMBL" id="CP104205">
    <property type="protein sequence ID" value="UWX55908.1"/>
    <property type="molecule type" value="Genomic_DNA"/>
</dbReference>
<dbReference type="InterPro" id="IPR037066">
    <property type="entry name" value="Plug_dom_sf"/>
</dbReference>